<organism evidence="8 10">
    <name type="scientific">Alkalihalobacillus alcalophilus ATCC 27647 = CGMCC 1.3604</name>
    <dbReference type="NCBI Taxonomy" id="1218173"/>
    <lineage>
        <taxon>Bacteria</taxon>
        <taxon>Bacillati</taxon>
        <taxon>Bacillota</taxon>
        <taxon>Bacilli</taxon>
        <taxon>Bacillales</taxon>
        <taxon>Bacillaceae</taxon>
        <taxon>Alkalihalobacillus</taxon>
    </lineage>
</organism>
<keyword evidence="2" id="KW-0540">Nuclease</keyword>
<dbReference type="PANTHER" id="PTHR30636:SF3">
    <property type="entry name" value="UPF0701 PROTEIN YICC"/>
    <property type="match status" value="1"/>
</dbReference>
<evidence type="ECO:0000259" key="7">
    <source>
        <dbReference type="Pfam" id="PF08340"/>
    </source>
</evidence>
<dbReference type="AlphaFoldDB" id="A0A094WP54"/>
<reference evidence="8 10" key="1">
    <citation type="journal article" date="2014" name="Genome Announc.">
        <title>Draft Genome Sequence of Bacillus alcalophilus AV1934, a Classic Alkaliphile Isolated from Human Feces in 1934.</title>
        <authorList>
            <person name="Attie O."/>
            <person name="Jayaprakash A."/>
            <person name="Shah H."/>
            <person name="Paulsen I.T."/>
            <person name="Morino M."/>
            <person name="Takahashi Y."/>
            <person name="Narumi I."/>
            <person name="Sachidanandam R."/>
            <person name="Satoh K."/>
            <person name="Ito M."/>
            <person name="Krulwich T.A."/>
        </authorList>
    </citation>
    <scope>NUCLEOTIDE SEQUENCE [LARGE SCALE GENOMIC DNA]</scope>
    <source>
        <strain evidence="8 10">AV1934</strain>
    </source>
</reference>
<evidence type="ECO:0000256" key="2">
    <source>
        <dbReference type="ARBA" id="ARBA00022722"/>
    </source>
</evidence>
<protein>
    <recommendedName>
        <fullName evidence="12">Stress-induced protein</fullName>
    </recommendedName>
</protein>
<evidence type="ECO:0000313" key="11">
    <source>
        <dbReference type="Proteomes" id="UP000297014"/>
    </source>
</evidence>
<comment type="cofactor">
    <cofactor evidence="1">
        <name>a divalent metal cation</name>
        <dbReference type="ChEBI" id="CHEBI:60240"/>
    </cofactor>
</comment>
<evidence type="ECO:0000313" key="9">
    <source>
        <dbReference type="EMBL" id="THG91824.1"/>
    </source>
</evidence>
<dbReference type="OrthoDB" id="9771229at2"/>
<dbReference type="EMBL" id="ALPT02000022">
    <property type="protein sequence ID" value="KGA97748.1"/>
    <property type="molecule type" value="Genomic_DNA"/>
</dbReference>
<evidence type="ECO:0008006" key="12">
    <source>
        <dbReference type="Google" id="ProtNLM"/>
    </source>
</evidence>
<dbReference type="Pfam" id="PF08340">
    <property type="entry name" value="YicC-like_C"/>
    <property type="match status" value="1"/>
</dbReference>
<dbReference type="InterPro" id="IPR013551">
    <property type="entry name" value="YicC-like_C"/>
</dbReference>
<name>A0A094WP54_ALKAL</name>
<dbReference type="InterPro" id="IPR005229">
    <property type="entry name" value="YicC/YloC-like"/>
</dbReference>
<dbReference type="Proteomes" id="UP000002754">
    <property type="component" value="Unassembled WGS sequence"/>
</dbReference>
<keyword evidence="4" id="KW-0378">Hydrolase</keyword>
<dbReference type="STRING" id="1218173.BALCAV_0208400"/>
<accession>A0A094WP54</accession>
<feature type="domain" description="Endoribonuclease YicC-like N-terminal" evidence="6">
    <location>
        <begin position="2"/>
        <end position="156"/>
    </location>
</feature>
<evidence type="ECO:0000256" key="1">
    <source>
        <dbReference type="ARBA" id="ARBA00001968"/>
    </source>
</evidence>
<dbReference type="NCBIfam" id="TIGR00255">
    <property type="entry name" value="YicC/YloC family endoribonuclease"/>
    <property type="match status" value="1"/>
</dbReference>
<evidence type="ECO:0000313" key="8">
    <source>
        <dbReference type="EMBL" id="KGA97748.1"/>
    </source>
</evidence>
<evidence type="ECO:0000313" key="10">
    <source>
        <dbReference type="Proteomes" id="UP000002754"/>
    </source>
</evidence>
<dbReference type="RefSeq" id="WP_003320790.1">
    <property type="nucleotide sequence ID" value="NZ_ALPT02000022.1"/>
</dbReference>
<keyword evidence="10" id="KW-1185">Reference proteome</keyword>
<evidence type="ECO:0000256" key="4">
    <source>
        <dbReference type="ARBA" id="ARBA00022801"/>
    </source>
</evidence>
<dbReference type="Pfam" id="PF03755">
    <property type="entry name" value="YicC-like_N"/>
    <property type="match status" value="1"/>
</dbReference>
<comment type="caution">
    <text evidence="8">The sequence shown here is derived from an EMBL/GenBank/DDBJ whole genome shotgun (WGS) entry which is preliminary data.</text>
</comment>
<proteinExistence type="inferred from homology"/>
<gene>
    <name evidence="9" type="ORF">AJ85_01490</name>
    <name evidence="8" type="ORF">BALCAV_0208400</name>
</gene>
<dbReference type="PANTHER" id="PTHR30636">
    <property type="entry name" value="UPF0701 PROTEIN YICC"/>
    <property type="match status" value="1"/>
</dbReference>
<dbReference type="eggNOG" id="COG1561">
    <property type="taxonomic scope" value="Bacteria"/>
</dbReference>
<dbReference type="GO" id="GO:0016787">
    <property type="term" value="F:hydrolase activity"/>
    <property type="evidence" value="ECO:0007669"/>
    <property type="project" value="UniProtKB-KW"/>
</dbReference>
<dbReference type="GO" id="GO:0004521">
    <property type="term" value="F:RNA endonuclease activity"/>
    <property type="evidence" value="ECO:0007669"/>
    <property type="project" value="InterPro"/>
</dbReference>
<dbReference type="EMBL" id="JALP01000043">
    <property type="protein sequence ID" value="THG91824.1"/>
    <property type="molecule type" value="Genomic_DNA"/>
</dbReference>
<keyword evidence="3" id="KW-0255">Endonuclease</keyword>
<sequence>MVKSMTGYGQAVYSNEQFTVHVEIRTVNHRFFECSNIRLPRRFLFLEEMIRKEIKEKVQRGKVDVFIKVEGTELVSKKIVVDWTLLNQFKETAKEIKAFTEAETELNIQAIMDNEHLVEWVEQESDNPFVEEKIIQTVKEATSQLDEMRMREGLTIEHHFQQLLTELRQSIHEVEQLAPEMGKVQQEKLLARLKEWVNEEQQLDEGRIVTEVGIIIDKCDISEELSRLHSHQQQFKEILLEKIPIGRKLDFLAQEMNRETNTIGAKVTDLRIKQHVVVQKSIIEKLKEQVQNVE</sequence>
<feature type="domain" description="Endoribonuclease YicC-like C-terminal" evidence="7">
    <location>
        <begin position="174"/>
        <end position="294"/>
    </location>
</feature>
<dbReference type="InterPro" id="IPR013527">
    <property type="entry name" value="YicC-like_N"/>
</dbReference>
<comment type="similarity">
    <text evidence="5">Belongs to the YicC/YloC family.</text>
</comment>
<evidence type="ECO:0000259" key="6">
    <source>
        <dbReference type="Pfam" id="PF03755"/>
    </source>
</evidence>
<evidence type="ECO:0000256" key="3">
    <source>
        <dbReference type="ARBA" id="ARBA00022759"/>
    </source>
</evidence>
<reference evidence="9 11" key="2">
    <citation type="submission" date="2014-01" db="EMBL/GenBank/DDBJ databases">
        <title>Draft genome sequencing of Bacillus alcalophilus CGMCC 1.3604.</title>
        <authorList>
            <person name="Yang J."/>
            <person name="Diao L."/>
            <person name="Yang S."/>
        </authorList>
    </citation>
    <scope>NUCLEOTIDE SEQUENCE [LARGE SCALE GENOMIC DNA]</scope>
    <source>
        <strain evidence="9 11">CGMCC 1.3604</strain>
    </source>
</reference>
<evidence type="ECO:0000256" key="5">
    <source>
        <dbReference type="ARBA" id="ARBA00035648"/>
    </source>
</evidence>
<dbReference type="Proteomes" id="UP000297014">
    <property type="component" value="Unassembled WGS sequence"/>
</dbReference>